<protein>
    <submittedName>
        <fullName evidence="2">RNA methyltransferase</fullName>
    </submittedName>
</protein>
<dbReference type="SUPFAM" id="SSF53335">
    <property type="entry name" value="S-adenosyl-L-methionine-dependent methyltransferases"/>
    <property type="match status" value="1"/>
</dbReference>
<dbReference type="InterPro" id="IPR029063">
    <property type="entry name" value="SAM-dependent_MTases_sf"/>
</dbReference>
<name>A0A3D1JJT4_9CHLR</name>
<dbReference type="InterPro" id="IPR000241">
    <property type="entry name" value="RlmKL-like_Mtase"/>
</dbReference>
<evidence type="ECO:0000313" key="2">
    <source>
        <dbReference type="EMBL" id="HCE18507.1"/>
    </source>
</evidence>
<dbReference type="CDD" id="cd02440">
    <property type="entry name" value="AdoMet_MTases"/>
    <property type="match status" value="1"/>
</dbReference>
<sequence length="344" mass="38336">MPMFPVFALTGYGLERIAAEEMSDIPGLQVEEVAYRRVCATCSGKLAPLLRLRTVDDVFLKLDVWDGLPPQRSGLQQLHQRSEQWNLHRMLKILARERTIEPANTFSVTVSFVGRRNYTAEEVKQAVAGGISRHYRWEYSADDEESAFNVRLFIEHEHVLVGVRVGARPLHRRAYKQVHLAGSLKPSVAAALLRFAGVKPGHVFLDAFCGAGTLAIEAAWLGAHCLGGDLSPEAIRAARANASLAGQTVEWCRLDATRLPFASRSVDRMVSNLPWGRQVAVDLRLEYLYRAACAEMERVLVLQGRVVLLTSLPELVAFERLRLIDRLEISLFGQRPAALLFGLA</sequence>
<dbReference type="Gene3D" id="3.40.50.150">
    <property type="entry name" value="Vaccinia Virus protein VP39"/>
    <property type="match status" value="1"/>
</dbReference>
<dbReference type="AlphaFoldDB" id="A0A3D1JJT4"/>
<dbReference type="CDD" id="cd11715">
    <property type="entry name" value="THUMP_AdoMetMT"/>
    <property type="match status" value="1"/>
</dbReference>
<evidence type="ECO:0000259" key="1">
    <source>
        <dbReference type="Pfam" id="PF01170"/>
    </source>
</evidence>
<comment type="caution">
    <text evidence="2">The sequence shown here is derived from an EMBL/GenBank/DDBJ whole genome shotgun (WGS) entry which is preliminary data.</text>
</comment>
<dbReference type="STRING" id="229919.GCA_001050195_02845"/>
<keyword evidence="2" id="KW-0489">Methyltransferase</keyword>
<reference evidence="2 3" key="1">
    <citation type="journal article" date="2018" name="Nat. Biotechnol.">
        <title>A standardized bacterial taxonomy based on genome phylogeny substantially revises the tree of life.</title>
        <authorList>
            <person name="Parks D.H."/>
            <person name="Chuvochina M."/>
            <person name="Waite D.W."/>
            <person name="Rinke C."/>
            <person name="Skarshewski A."/>
            <person name="Chaumeil P.A."/>
            <person name="Hugenholtz P."/>
        </authorList>
    </citation>
    <scope>NUCLEOTIDE SEQUENCE [LARGE SCALE GENOMIC DNA]</scope>
    <source>
        <strain evidence="2">UBA8781</strain>
    </source>
</reference>
<dbReference type="PANTHER" id="PTHR14911:SF13">
    <property type="entry name" value="TRNA (GUANINE(6)-N2)-METHYLTRANSFERASE THUMP3"/>
    <property type="match status" value="1"/>
</dbReference>
<gene>
    <name evidence="2" type="ORF">DEQ80_11665</name>
</gene>
<dbReference type="PANTHER" id="PTHR14911">
    <property type="entry name" value="THUMP DOMAIN-CONTAINING"/>
    <property type="match status" value="1"/>
</dbReference>
<organism evidence="2 3">
    <name type="scientific">Anaerolinea thermolimosa</name>
    <dbReference type="NCBI Taxonomy" id="229919"/>
    <lineage>
        <taxon>Bacteria</taxon>
        <taxon>Bacillati</taxon>
        <taxon>Chloroflexota</taxon>
        <taxon>Anaerolineae</taxon>
        <taxon>Anaerolineales</taxon>
        <taxon>Anaerolineaceae</taxon>
        <taxon>Anaerolinea</taxon>
    </lineage>
</organism>
<dbReference type="GO" id="GO:0030488">
    <property type="term" value="P:tRNA methylation"/>
    <property type="evidence" value="ECO:0007669"/>
    <property type="project" value="TreeGrafter"/>
</dbReference>
<dbReference type="GO" id="GO:0016423">
    <property type="term" value="F:tRNA (guanine) methyltransferase activity"/>
    <property type="evidence" value="ECO:0007669"/>
    <property type="project" value="TreeGrafter"/>
</dbReference>
<feature type="domain" description="Ribosomal RNA large subunit methyltransferase K/L-like methyltransferase" evidence="1">
    <location>
        <begin position="173"/>
        <end position="311"/>
    </location>
</feature>
<dbReference type="RefSeq" id="WP_062195241.1">
    <property type="nucleotide sequence ID" value="NZ_DF967965.1"/>
</dbReference>
<dbReference type="Gene3D" id="3.30.2130.30">
    <property type="match status" value="1"/>
</dbReference>
<dbReference type="Proteomes" id="UP000264141">
    <property type="component" value="Unassembled WGS sequence"/>
</dbReference>
<keyword evidence="2" id="KW-0808">Transferase</keyword>
<proteinExistence type="predicted"/>
<dbReference type="EMBL" id="DPBP01000044">
    <property type="protein sequence ID" value="HCE18507.1"/>
    <property type="molecule type" value="Genomic_DNA"/>
</dbReference>
<dbReference type="Pfam" id="PF01170">
    <property type="entry name" value="UPF0020"/>
    <property type="match status" value="1"/>
</dbReference>
<accession>A0A3D1JJT4</accession>
<dbReference type="OrthoDB" id="9809404at2"/>
<evidence type="ECO:0000313" key="3">
    <source>
        <dbReference type="Proteomes" id="UP000264141"/>
    </source>
</evidence>